<keyword evidence="2" id="KW-1185">Reference proteome</keyword>
<name>A0ABT5QH79_9GAMM</name>
<dbReference type="Gene3D" id="3.40.50.1820">
    <property type="entry name" value="alpha/beta hydrolase"/>
    <property type="match status" value="1"/>
</dbReference>
<sequence>MVRNAECEVTLYQGVIERISFEAPSLKDNLAKEEVARHLVIYLPQSYSEENDRRYPIIYVMHGMEGTPQGWFSENPAEPGLNHIMDSLVASTGLEEMILVSVDGTSSLKGCWFLNSPVSGNFFDYLTKDVIDVVEKKYRVASGKRAIFGHSMGGFSALYAAMHRPDLYQACAALSPAGMMMRKHDYRQHGDFFKQQIGLLTTGRECEWFMYAYVAILRAISPDVNNPPSYISNDMDTVMATLEDFHLTSIAQERVSSFLPYLQGGKTIEEESDIASTLALYAEIGTEEGDAVGDPILDSFNSMIKHFEALEIPIVHHVFEGGHVDKIEEQVARGLRFISDEFRILPNPM</sequence>
<dbReference type="EMBL" id="JAJUBB010000002">
    <property type="protein sequence ID" value="MDD1780340.1"/>
    <property type="molecule type" value="Genomic_DNA"/>
</dbReference>
<dbReference type="Proteomes" id="UP001149821">
    <property type="component" value="Unassembled WGS sequence"/>
</dbReference>
<proteinExistence type="predicted"/>
<dbReference type="PANTHER" id="PTHR48098">
    <property type="entry name" value="ENTEROCHELIN ESTERASE-RELATED"/>
    <property type="match status" value="1"/>
</dbReference>
<evidence type="ECO:0000313" key="1">
    <source>
        <dbReference type="EMBL" id="MDD1780340.1"/>
    </source>
</evidence>
<evidence type="ECO:0000313" key="2">
    <source>
        <dbReference type="Proteomes" id="UP001149821"/>
    </source>
</evidence>
<dbReference type="SUPFAM" id="SSF53474">
    <property type="entry name" value="alpha/beta-Hydrolases"/>
    <property type="match status" value="1"/>
</dbReference>
<dbReference type="InterPro" id="IPR029058">
    <property type="entry name" value="AB_hydrolase_fold"/>
</dbReference>
<reference evidence="1" key="1">
    <citation type="submission" date="2021-12" db="EMBL/GenBank/DDBJ databases">
        <title>Enterovibrio ZSDZ35 sp. nov. and Enterovibrio ZSDZ42 sp. nov., isolated from coastal seawater in Qingdao.</title>
        <authorList>
            <person name="Zhang P."/>
        </authorList>
    </citation>
    <scope>NUCLEOTIDE SEQUENCE</scope>
    <source>
        <strain evidence="1">ZSDZ35</strain>
    </source>
</reference>
<protein>
    <submittedName>
        <fullName evidence="1">Esterase family protein</fullName>
    </submittedName>
</protein>
<gene>
    <name evidence="1" type="ORF">LRP49_03910</name>
</gene>
<dbReference type="InterPro" id="IPR000801">
    <property type="entry name" value="Esterase-like"/>
</dbReference>
<comment type="caution">
    <text evidence="1">The sequence shown here is derived from an EMBL/GenBank/DDBJ whole genome shotgun (WGS) entry which is preliminary data.</text>
</comment>
<dbReference type="Pfam" id="PF00756">
    <property type="entry name" value="Esterase"/>
    <property type="match status" value="1"/>
</dbReference>
<accession>A0ABT5QH79</accession>
<dbReference type="InterPro" id="IPR050583">
    <property type="entry name" value="Mycobacterial_A85_antigen"/>
</dbReference>
<dbReference type="RefSeq" id="WP_274140379.1">
    <property type="nucleotide sequence ID" value="NZ_JAJUBB010000002.1"/>
</dbReference>
<organism evidence="1 2">
    <name type="scientific">Enterovibrio qingdaonensis</name>
    <dbReference type="NCBI Taxonomy" id="2899818"/>
    <lineage>
        <taxon>Bacteria</taxon>
        <taxon>Pseudomonadati</taxon>
        <taxon>Pseudomonadota</taxon>
        <taxon>Gammaproteobacteria</taxon>
        <taxon>Vibrionales</taxon>
        <taxon>Vibrionaceae</taxon>
        <taxon>Enterovibrio</taxon>
    </lineage>
</organism>